<keyword evidence="2" id="KW-1185">Reference proteome</keyword>
<comment type="caution">
    <text evidence="1">The sequence shown here is derived from an EMBL/GenBank/DDBJ whole genome shotgun (WGS) entry which is preliminary data.</text>
</comment>
<protein>
    <submittedName>
        <fullName evidence="1">Uncharacterized protein</fullName>
    </submittedName>
</protein>
<sequence>MTFISIDIIKDIDFLKTNLKCKLGIPPTQLQEGGLVGIDFKISDRYKVEVPSGNEFATNDLWLPRGKLPNGKLEAIIKTEGMVKDIDYTIKDIY</sequence>
<evidence type="ECO:0000313" key="1">
    <source>
        <dbReference type="EMBL" id="MBO1883163.1"/>
    </source>
</evidence>
<name>A0ABS3PV12_9FLAO</name>
<accession>A0ABS3PV12</accession>
<proteinExistence type="predicted"/>
<gene>
    <name evidence="1" type="ORF">J4N46_01680</name>
</gene>
<evidence type="ECO:0000313" key="2">
    <source>
        <dbReference type="Proteomes" id="UP000681610"/>
    </source>
</evidence>
<dbReference type="Proteomes" id="UP000681610">
    <property type="component" value="Unassembled WGS sequence"/>
</dbReference>
<dbReference type="EMBL" id="JAGDYP010000001">
    <property type="protein sequence ID" value="MBO1883163.1"/>
    <property type="molecule type" value="Genomic_DNA"/>
</dbReference>
<reference evidence="1 2" key="1">
    <citation type="submission" date="2021-03" db="EMBL/GenBank/DDBJ databases">
        <title>Isolation and description of Capnocytophaga bilenii sp. nov., a novel Capnocytophaga species, isolated from a gingivitis subject.</title>
        <authorList>
            <person name="Antezack A."/>
            <person name="Monnet-Corti V."/>
            <person name="La Scola B."/>
        </authorList>
    </citation>
    <scope>NUCLEOTIDE SEQUENCE [LARGE SCALE GENOMIC DNA]</scope>
    <source>
        <strain evidence="1 2">Marseille-Q4570</strain>
    </source>
</reference>
<organism evidence="1 2">
    <name type="scientific">Capnocytophaga bilenii</name>
    <dbReference type="NCBI Taxonomy" id="2819369"/>
    <lineage>
        <taxon>Bacteria</taxon>
        <taxon>Pseudomonadati</taxon>
        <taxon>Bacteroidota</taxon>
        <taxon>Flavobacteriia</taxon>
        <taxon>Flavobacteriales</taxon>
        <taxon>Flavobacteriaceae</taxon>
        <taxon>Capnocytophaga</taxon>
    </lineage>
</organism>
<dbReference type="RefSeq" id="WP_208057780.1">
    <property type="nucleotide sequence ID" value="NZ_JAGDYP010000001.1"/>
</dbReference>